<comment type="caution">
    <text evidence="1">The sequence shown here is derived from an EMBL/GenBank/DDBJ whole genome shotgun (WGS) entry which is preliminary data.</text>
</comment>
<protein>
    <submittedName>
        <fullName evidence="1">Uncharacterized protein</fullName>
    </submittedName>
</protein>
<organism evidence="1 2">
    <name type="scientific">Saponaria officinalis</name>
    <name type="common">Common soapwort</name>
    <name type="synonym">Lychnis saponaria</name>
    <dbReference type="NCBI Taxonomy" id="3572"/>
    <lineage>
        <taxon>Eukaryota</taxon>
        <taxon>Viridiplantae</taxon>
        <taxon>Streptophyta</taxon>
        <taxon>Embryophyta</taxon>
        <taxon>Tracheophyta</taxon>
        <taxon>Spermatophyta</taxon>
        <taxon>Magnoliopsida</taxon>
        <taxon>eudicotyledons</taxon>
        <taxon>Gunneridae</taxon>
        <taxon>Pentapetalae</taxon>
        <taxon>Caryophyllales</taxon>
        <taxon>Caryophyllaceae</taxon>
        <taxon>Caryophylleae</taxon>
        <taxon>Saponaria</taxon>
    </lineage>
</organism>
<evidence type="ECO:0000313" key="2">
    <source>
        <dbReference type="Proteomes" id="UP001443914"/>
    </source>
</evidence>
<dbReference type="Proteomes" id="UP001443914">
    <property type="component" value="Unassembled WGS sequence"/>
</dbReference>
<dbReference type="EMBL" id="JBDFQZ010000010">
    <property type="protein sequence ID" value="KAK9682618.1"/>
    <property type="molecule type" value="Genomic_DNA"/>
</dbReference>
<reference evidence="1" key="1">
    <citation type="submission" date="2024-03" db="EMBL/GenBank/DDBJ databases">
        <title>WGS assembly of Saponaria officinalis var. Norfolk2.</title>
        <authorList>
            <person name="Jenkins J."/>
            <person name="Shu S."/>
            <person name="Grimwood J."/>
            <person name="Barry K."/>
            <person name="Goodstein D."/>
            <person name="Schmutz J."/>
            <person name="Leebens-Mack J."/>
            <person name="Osbourn A."/>
        </authorList>
    </citation>
    <scope>NUCLEOTIDE SEQUENCE [LARGE SCALE GENOMIC DNA]</scope>
    <source>
        <strain evidence="1">JIC</strain>
    </source>
</reference>
<dbReference type="AlphaFoldDB" id="A0AAW1HZV0"/>
<accession>A0AAW1HZV0</accession>
<sequence>MLKEWLKKDGTSQYSLSNGVLPSLGARSNRGIALRRFTVSPFDPHYKNSAVLS</sequence>
<gene>
    <name evidence="1" type="ORF">RND81_10G085800</name>
</gene>
<keyword evidence="2" id="KW-1185">Reference proteome</keyword>
<name>A0AAW1HZV0_SAPOF</name>
<evidence type="ECO:0000313" key="1">
    <source>
        <dbReference type="EMBL" id="KAK9682618.1"/>
    </source>
</evidence>
<proteinExistence type="predicted"/>